<proteinExistence type="inferred from homology"/>
<evidence type="ECO:0000313" key="8">
    <source>
        <dbReference type="Proteomes" id="UP001054857"/>
    </source>
</evidence>
<feature type="compositionally biased region" description="Low complexity" evidence="5">
    <location>
        <begin position="158"/>
        <end position="188"/>
    </location>
</feature>
<dbReference type="PANTHER" id="PTHR19302:SF59">
    <property type="entry name" value="HYPOTHETICAL GAMMA-TUBULIN COMPLEX"/>
    <property type="match status" value="1"/>
</dbReference>
<feature type="compositionally biased region" description="Polar residues" evidence="5">
    <location>
        <begin position="67"/>
        <end position="82"/>
    </location>
</feature>
<feature type="compositionally biased region" description="Low complexity" evidence="5">
    <location>
        <begin position="129"/>
        <end position="141"/>
    </location>
</feature>
<feature type="non-terminal residue" evidence="7">
    <location>
        <position position="1"/>
    </location>
</feature>
<dbReference type="EMBL" id="BMAR01000006">
    <property type="protein sequence ID" value="GFR43942.1"/>
    <property type="molecule type" value="Genomic_DNA"/>
</dbReference>
<evidence type="ECO:0000256" key="3">
    <source>
        <dbReference type="ARBA" id="ARBA00023212"/>
    </source>
</evidence>
<feature type="compositionally biased region" description="Low complexity" evidence="5">
    <location>
        <begin position="196"/>
        <end position="214"/>
    </location>
</feature>
<dbReference type="Proteomes" id="UP001054857">
    <property type="component" value="Unassembled WGS sequence"/>
</dbReference>
<sequence length="795" mass="80469">MSQDLGGSLGASTAGVDSAAHAGGRQKDILGGLKLHSQAGPAQQHGAGSRPPGATQGLGQAPKTGVVPQTFTAPPASAQRTAPTIVVPRATSQPPSMPPSTSSTPKAGGTSTNSTPSGGATPATQIGTAPWSIGPSGSSSNGAAAAAILAKASAPPAAAAAPGAPREGAAPAGTKLGAGASNAAASGAPAGGAGGAAAPRGPSGAPGAAGSGPAVGVAPGAPAAMQQTALGSTGPRAVPGGAPQTRTAAQQQQQHLAMQQQQQARATQQQGPQPQSFGQQQAWTASQMHTPTPAGLQMANGQTTQLPMPSLQSAANNPIYGMQEAASPLYLARRDSYTPAMSETMAAASRAQVYRSSNVSGGGLRGPGAGYPTPAIAQPGDLFNPEAVRQAVSRRPTELQYLCEVPAWMHQRPSLCGMDLIAAAASNPPSAANGSAGPDLADVTPQELMVSERAVVSDLLSAFLGLSSQLVRPVLVPSAGSAAAAAATGPCLTFTVREELVHETLRERVAPLLPICDYVAVLQRFVETRSTHCYGRVTHALAAALRGYLEDWQMMVAMLENQLLRGALDLIRLTFFCQQPAAALSVLADVAAQAANVERTSAGLLNQLHSRYSACAGNGPGRSLLYHLLVAAAAPYCACLEAWLRQGVLDDPYHEFMVQEDQSLRRDSPPASTGPSAAADAASRASAYWRGRYTLRYVAQPESRAVTLSPGSAGSGAAGGGSAAPTLDVPVFMFPYRELILRTGKYQNVLRECGQPVAQPLLPQSAAAAAAGAPPAPLPPLSYDPTQPGSLQQHV</sequence>
<dbReference type="GO" id="GO:0000278">
    <property type="term" value="P:mitotic cell cycle"/>
    <property type="evidence" value="ECO:0007669"/>
    <property type="project" value="TreeGrafter"/>
</dbReference>
<dbReference type="GO" id="GO:0051011">
    <property type="term" value="F:microtubule minus-end binding"/>
    <property type="evidence" value="ECO:0007669"/>
    <property type="project" value="TreeGrafter"/>
</dbReference>
<accession>A0AAD3HKA7</accession>
<dbReference type="InterPro" id="IPR041470">
    <property type="entry name" value="GCP_N"/>
</dbReference>
<organism evidence="7 8">
    <name type="scientific">Astrephomene gubernaculifera</name>
    <dbReference type="NCBI Taxonomy" id="47775"/>
    <lineage>
        <taxon>Eukaryota</taxon>
        <taxon>Viridiplantae</taxon>
        <taxon>Chlorophyta</taxon>
        <taxon>core chlorophytes</taxon>
        <taxon>Chlorophyceae</taxon>
        <taxon>CS clade</taxon>
        <taxon>Chlamydomonadales</taxon>
        <taxon>Astrephomenaceae</taxon>
        <taxon>Astrephomene</taxon>
    </lineage>
</organism>
<keyword evidence="8" id="KW-1185">Reference proteome</keyword>
<evidence type="ECO:0000256" key="2">
    <source>
        <dbReference type="ARBA" id="ARBA00022701"/>
    </source>
</evidence>
<comment type="caution">
    <text evidence="7">The sequence shown here is derived from an EMBL/GenBank/DDBJ whole genome shotgun (WGS) entry which is preliminary data.</text>
</comment>
<feature type="region of interest" description="Disordered" evidence="5">
    <location>
        <begin position="158"/>
        <end position="214"/>
    </location>
</feature>
<evidence type="ECO:0000256" key="4">
    <source>
        <dbReference type="RuleBase" id="RU363050"/>
    </source>
</evidence>
<feature type="region of interest" description="Disordered" evidence="5">
    <location>
        <begin position="660"/>
        <end position="679"/>
    </location>
</feature>
<gene>
    <name evidence="7" type="ORF">Agub_g5081</name>
</gene>
<dbReference type="GO" id="GO:0005874">
    <property type="term" value="C:microtubule"/>
    <property type="evidence" value="ECO:0007669"/>
    <property type="project" value="UniProtKB-KW"/>
</dbReference>
<comment type="similarity">
    <text evidence="4">Belongs to the TUBGCP family.</text>
</comment>
<evidence type="ECO:0000313" key="7">
    <source>
        <dbReference type="EMBL" id="GFR43942.1"/>
    </source>
</evidence>
<feature type="compositionally biased region" description="Low complexity" evidence="5">
    <location>
        <begin position="669"/>
        <end position="679"/>
    </location>
</feature>
<feature type="compositionally biased region" description="Polar residues" evidence="5">
    <location>
        <begin position="784"/>
        <end position="795"/>
    </location>
</feature>
<feature type="domain" description="Gamma tubulin complex component protein N-terminal" evidence="6">
    <location>
        <begin position="456"/>
        <end position="758"/>
    </location>
</feature>
<dbReference type="GO" id="GO:0000922">
    <property type="term" value="C:spindle pole"/>
    <property type="evidence" value="ECO:0007669"/>
    <property type="project" value="InterPro"/>
</dbReference>
<dbReference type="GO" id="GO:0043015">
    <property type="term" value="F:gamma-tubulin binding"/>
    <property type="evidence" value="ECO:0007669"/>
    <property type="project" value="InterPro"/>
</dbReference>
<feature type="region of interest" description="Disordered" evidence="5">
    <location>
        <begin position="768"/>
        <end position="795"/>
    </location>
</feature>
<feature type="region of interest" description="Disordered" evidence="5">
    <location>
        <begin position="1"/>
        <end position="141"/>
    </location>
</feature>
<keyword evidence="1 4" id="KW-0963">Cytoplasm</keyword>
<keyword evidence="2 4" id="KW-0493">Microtubule</keyword>
<keyword evidence="3 4" id="KW-0206">Cytoskeleton</keyword>
<dbReference type="GO" id="GO:0007020">
    <property type="term" value="P:microtubule nucleation"/>
    <property type="evidence" value="ECO:0007669"/>
    <property type="project" value="InterPro"/>
</dbReference>
<feature type="compositionally biased region" description="Low complexity" evidence="5">
    <location>
        <begin position="91"/>
        <end position="122"/>
    </location>
</feature>
<dbReference type="InterPro" id="IPR007259">
    <property type="entry name" value="GCP"/>
</dbReference>
<protein>
    <recommendedName>
        <fullName evidence="4">Gamma-tubulin complex component</fullName>
    </recommendedName>
</protein>
<dbReference type="GO" id="GO:0051321">
    <property type="term" value="P:meiotic cell cycle"/>
    <property type="evidence" value="ECO:0007669"/>
    <property type="project" value="TreeGrafter"/>
</dbReference>
<dbReference type="Pfam" id="PF17681">
    <property type="entry name" value="GCP_N_terminal"/>
    <property type="match status" value="1"/>
</dbReference>
<evidence type="ECO:0000259" key="6">
    <source>
        <dbReference type="Pfam" id="PF17681"/>
    </source>
</evidence>
<dbReference type="GO" id="GO:0031122">
    <property type="term" value="P:cytoplasmic microtubule organization"/>
    <property type="evidence" value="ECO:0007669"/>
    <property type="project" value="TreeGrafter"/>
</dbReference>
<reference evidence="7 8" key="1">
    <citation type="journal article" date="2021" name="Sci. Rep.">
        <title>Genome sequencing of the multicellular alga Astrephomene provides insights into convergent evolution of germ-soma differentiation.</title>
        <authorList>
            <person name="Yamashita S."/>
            <person name="Yamamoto K."/>
            <person name="Matsuzaki R."/>
            <person name="Suzuki S."/>
            <person name="Yamaguchi H."/>
            <person name="Hirooka S."/>
            <person name="Minakuchi Y."/>
            <person name="Miyagishima S."/>
            <person name="Kawachi M."/>
            <person name="Toyoda A."/>
            <person name="Nozaki H."/>
        </authorList>
    </citation>
    <scope>NUCLEOTIDE SEQUENCE [LARGE SCALE GENOMIC DNA]</scope>
    <source>
        <strain evidence="7 8">NIES-4017</strain>
    </source>
</reference>
<dbReference type="AlphaFoldDB" id="A0AAD3HKA7"/>
<comment type="subcellular location">
    <subcellularLocation>
        <location evidence="4">Cytoplasm</location>
        <location evidence="4">Cytoskeleton</location>
        <location evidence="4">Microtubule organizing center</location>
    </subcellularLocation>
</comment>
<feature type="compositionally biased region" description="Low complexity" evidence="5">
    <location>
        <begin position="241"/>
        <end position="282"/>
    </location>
</feature>
<dbReference type="GO" id="GO:0051225">
    <property type="term" value="P:spindle assembly"/>
    <property type="evidence" value="ECO:0007669"/>
    <property type="project" value="TreeGrafter"/>
</dbReference>
<comment type="function">
    <text evidence="4">Component of the gamma-tubulin ring complex (gTuRC) which mediates microtubule nucleation.</text>
</comment>
<name>A0AAD3HKA7_9CHLO</name>
<evidence type="ECO:0000256" key="5">
    <source>
        <dbReference type="SAM" id="MobiDB-lite"/>
    </source>
</evidence>
<dbReference type="PANTHER" id="PTHR19302">
    <property type="entry name" value="GAMMA TUBULIN COMPLEX PROTEIN"/>
    <property type="match status" value="1"/>
</dbReference>
<dbReference type="GO" id="GO:0000930">
    <property type="term" value="C:gamma-tubulin complex"/>
    <property type="evidence" value="ECO:0007669"/>
    <property type="project" value="TreeGrafter"/>
</dbReference>
<evidence type="ECO:0000256" key="1">
    <source>
        <dbReference type="ARBA" id="ARBA00022490"/>
    </source>
</evidence>
<feature type="region of interest" description="Disordered" evidence="5">
    <location>
        <begin position="231"/>
        <end position="285"/>
    </location>
</feature>